<name>A0A0M6WEM1_9FIRM</name>
<sequence length="342" mass="38895">MNNYCMIQNSKTFAFSAENPTGVRAGGSQGGDCTKLRPTVTIPAGETVTLVDAAGPGVIQHMWFTGYVGHHFIIRMYWDDQEYPSVEAPLSAFFGCAYDENFVDRDGKYPVLNSAMMLVAPGRGYNSYFEMPFHKRARITMENRGDKDEELFYIITGAYQEIPAEAGYFHATYRQEHPVQKGRTYTIVDGIEGRGQFVGVTLATGMNGNNTCWVEGEARMYLDDDPYPSIHYTGTEDYFGGSYGFGNDIIIKSYQTFSGLYTGMYAIYGDNREFYNGQQRFLLYHFHIADPIRFENKFRMTLDNMGWTGPRYDDYTSVAYWYQTLPSAPLMPLPTDAEMCMR</sequence>
<dbReference type="RefSeq" id="WP_306768671.1">
    <property type="nucleotide sequence ID" value="NZ_CVRQ01000012.1"/>
</dbReference>
<gene>
    <name evidence="1" type="ORF">T1815_09141</name>
</gene>
<proteinExistence type="predicted"/>
<dbReference type="InterPro" id="IPR021345">
    <property type="entry name" value="DUF2961"/>
</dbReference>
<accession>A0A0M6WEM1</accession>
<dbReference type="AlphaFoldDB" id="A0A0M6WEM1"/>
<evidence type="ECO:0000313" key="1">
    <source>
        <dbReference type="EMBL" id="CRL34745.1"/>
    </source>
</evidence>
<evidence type="ECO:0000313" key="2">
    <source>
        <dbReference type="Proteomes" id="UP000049472"/>
    </source>
</evidence>
<reference evidence="2" key="1">
    <citation type="submission" date="2015-05" db="EMBL/GenBank/DDBJ databases">
        <authorList>
            <consortium name="Pathogen Informatics"/>
        </authorList>
    </citation>
    <scope>NUCLEOTIDE SEQUENCE [LARGE SCALE GENOMIC DNA]</scope>
    <source>
        <strain evidence="2">T1-815</strain>
    </source>
</reference>
<organism evidence="1 2">
    <name type="scientific">Agathobacter rectalis</name>
    <dbReference type="NCBI Taxonomy" id="39491"/>
    <lineage>
        <taxon>Bacteria</taxon>
        <taxon>Bacillati</taxon>
        <taxon>Bacillota</taxon>
        <taxon>Clostridia</taxon>
        <taxon>Lachnospirales</taxon>
        <taxon>Lachnospiraceae</taxon>
        <taxon>Agathobacter</taxon>
    </lineage>
</organism>
<dbReference type="Proteomes" id="UP000049472">
    <property type="component" value="Unassembled WGS sequence"/>
</dbReference>
<keyword evidence="2" id="KW-1185">Reference proteome</keyword>
<protein>
    <recommendedName>
        <fullName evidence="3">DUF2961 domain-containing protein</fullName>
    </recommendedName>
</protein>
<dbReference type="EMBL" id="CVRQ01000012">
    <property type="protein sequence ID" value="CRL34745.1"/>
    <property type="molecule type" value="Genomic_DNA"/>
</dbReference>
<evidence type="ECO:0008006" key="3">
    <source>
        <dbReference type="Google" id="ProtNLM"/>
    </source>
</evidence>
<dbReference type="Gene3D" id="2.60.120.1390">
    <property type="match status" value="1"/>
</dbReference>
<dbReference type="Pfam" id="PF11175">
    <property type="entry name" value="DUF2961"/>
    <property type="match status" value="1"/>
</dbReference>